<comment type="caution">
    <text evidence="2">The sequence shown here is derived from an EMBL/GenBank/DDBJ whole genome shotgun (WGS) entry which is preliminary data.</text>
</comment>
<accession>A0A117RBJ5</accession>
<gene>
    <name evidence="2" type="ORF">AQJ64_21000</name>
</gene>
<sequence>MPNRHGLVAGATGTGETKTFQLIAERLSAFHHADRKGLELVDLEDPRAVVAFLASDEGKAELRNIGGPSTATAG</sequence>
<dbReference type="STRING" id="1943.AQJ64_21000"/>
<protein>
    <recommendedName>
        <fullName evidence="1">Helicase HerA-like C-terminal domain-containing protein</fullName>
    </recommendedName>
</protein>
<dbReference type="Proteomes" id="UP000052982">
    <property type="component" value="Unassembled WGS sequence"/>
</dbReference>
<reference evidence="2 3" key="1">
    <citation type="submission" date="2015-10" db="EMBL/GenBank/DDBJ databases">
        <title>Draft genome sequence of Streptomyces griseoruber DSM 40281, type strain for the species Streptomyces griseoruber.</title>
        <authorList>
            <person name="Ruckert C."/>
            <person name="Winkler A."/>
            <person name="Kalinowski J."/>
            <person name="Kampfer P."/>
            <person name="Glaeser S."/>
        </authorList>
    </citation>
    <scope>NUCLEOTIDE SEQUENCE [LARGE SCALE GENOMIC DNA]</scope>
    <source>
        <strain evidence="2 3">DSM 40281</strain>
    </source>
</reference>
<evidence type="ECO:0000313" key="2">
    <source>
        <dbReference type="EMBL" id="KUN81688.1"/>
    </source>
</evidence>
<evidence type="ECO:0000259" key="1">
    <source>
        <dbReference type="Pfam" id="PF05872"/>
    </source>
</evidence>
<feature type="domain" description="Helicase HerA-like C-terminal" evidence="1">
    <location>
        <begin position="2"/>
        <end position="29"/>
    </location>
</feature>
<evidence type="ECO:0000313" key="3">
    <source>
        <dbReference type="Proteomes" id="UP000052982"/>
    </source>
</evidence>
<dbReference type="AlphaFoldDB" id="A0A117RBJ5"/>
<dbReference type="EMBL" id="LMWW01000034">
    <property type="protein sequence ID" value="KUN81688.1"/>
    <property type="molecule type" value="Genomic_DNA"/>
</dbReference>
<name>A0A117RBJ5_9ACTN</name>
<keyword evidence="3" id="KW-1185">Reference proteome</keyword>
<proteinExistence type="predicted"/>
<organism evidence="2 3">
    <name type="scientific">Streptomyces griseoruber</name>
    <dbReference type="NCBI Taxonomy" id="1943"/>
    <lineage>
        <taxon>Bacteria</taxon>
        <taxon>Bacillati</taxon>
        <taxon>Actinomycetota</taxon>
        <taxon>Actinomycetes</taxon>
        <taxon>Kitasatosporales</taxon>
        <taxon>Streptomycetaceae</taxon>
        <taxon>Streptomyces</taxon>
    </lineage>
</organism>
<dbReference type="Pfam" id="PF05872">
    <property type="entry name" value="HerA_C"/>
    <property type="match status" value="1"/>
</dbReference>
<dbReference type="InterPro" id="IPR033186">
    <property type="entry name" value="HerA_C"/>
</dbReference>